<accession>A0A7N0VF84</accession>
<protein>
    <submittedName>
        <fullName evidence="1">Uncharacterized protein</fullName>
    </submittedName>
</protein>
<name>A0A7N0VF84_KALFE</name>
<dbReference type="Proteomes" id="UP000594263">
    <property type="component" value="Unplaced"/>
</dbReference>
<evidence type="ECO:0000313" key="1">
    <source>
        <dbReference type="EnsemblPlants" id="Kaladp0666s0047.1.v1.1"/>
    </source>
</evidence>
<dbReference type="GO" id="GO:0007623">
    <property type="term" value="P:circadian rhythm"/>
    <property type="evidence" value="ECO:0007669"/>
    <property type="project" value="InterPro"/>
</dbReference>
<dbReference type="EnsemblPlants" id="Kaladp0666s0047.1.v1.1">
    <property type="protein sequence ID" value="Kaladp0666s0047.1.v1.1"/>
    <property type="gene ID" value="Kaladp0666s0047.v1.1"/>
</dbReference>
<dbReference type="GO" id="GO:0006355">
    <property type="term" value="P:regulation of DNA-templated transcription"/>
    <property type="evidence" value="ECO:0007669"/>
    <property type="project" value="InterPro"/>
</dbReference>
<dbReference type="PANTHER" id="PTHR33334">
    <property type="entry name" value="PROTEIN LNK1"/>
    <property type="match status" value="1"/>
</dbReference>
<keyword evidence="2" id="KW-1185">Reference proteome</keyword>
<dbReference type="InterPro" id="IPR039928">
    <property type="entry name" value="LNK"/>
</dbReference>
<evidence type="ECO:0000313" key="2">
    <source>
        <dbReference type="Proteomes" id="UP000594263"/>
    </source>
</evidence>
<proteinExistence type="predicted"/>
<dbReference type="AlphaFoldDB" id="A0A7N0VF84"/>
<reference evidence="1" key="1">
    <citation type="submission" date="2021-01" db="UniProtKB">
        <authorList>
            <consortium name="EnsemblPlants"/>
        </authorList>
    </citation>
    <scope>IDENTIFICATION</scope>
</reference>
<dbReference type="PANTHER" id="PTHR33334:SF10">
    <property type="entry name" value="PROTEIN LNK4"/>
    <property type="match status" value="1"/>
</dbReference>
<organism evidence="1 2">
    <name type="scientific">Kalanchoe fedtschenkoi</name>
    <name type="common">Lavender scallops</name>
    <name type="synonym">South American air plant</name>
    <dbReference type="NCBI Taxonomy" id="63787"/>
    <lineage>
        <taxon>Eukaryota</taxon>
        <taxon>Viridiplantae</taxon>
        <taxon>Streptophyta</taxon>
        <taxon>Embryophyta</taxon>
        <taxon>Tracheophyta</taxon>
        <taxon>Spermatophyta</taxon>
        <taxon>Magnoliopsida</taxon>
        <taxon>eudicotyledons</taxon>
        <taxon>Gunneridae</taxon>
        <taxon>Pentapetalae</taxon>
        <taxon>Saxifragales</taxon>
        <taxon>Crassulaceae</taxon>
        <taxon>Kalanchoe</taxon>
    </lineage>
</organism>
<sequence length="355" mass="39650">MMEWCCGNRVNDVGVRMDQGTWSRFPWQERWKQCGLNALESLDESSVSFTDECDLSCENLMDQLAEMDCMVGDGDDASVRGGLSESSNCWTTLLTKHDNGFPGTDQTDDVRVSGQFHLSSSPISPGTYSMVNNLTRDMLFDMDDIASCEQMDVLEFPYSLDWGKKQSDTLQHNLSDMMSSAVPQHNTLTGNVEAPPQQTCASRRVADRPSVEETVLQELGRAIDKLTDESTLCLRDALYRLASYSDKHLSGQGQHGDSLASEKPFTTALLDQSLRSKEKEASELRTNAIDRTIADLMFYKPYQHDDCRQGFIRTRLWGIPQSSGCCTKLDKCQMKLKFQASSQGATNQTKSTSTV</sequence>
<dbReference type="Gramene" id="Kaladp0666s0047.1.v1.1">
    <property type="protein sequence ID" value="Kaladp0666s0047.1.v1.1"/>
    <property type="gene ID" value="Kaladp0666s0047.v1.1"/>
</dbReference>